<organism evidence="1 2">
    <name type="scientific">Salvia divinorum</name>
    <name type="common">Maria pastora</name>
    <name type="synonym">Diviner's sage</name>
    <dbReference type="NCBI Taxonomy" id="28513"/>
    <lineage>
        <taxon>Eukaryota</taxon>
        <taxon>Viridiplantae</taxon>
        <taxon>Streptophyta</taxon>
        <taxon>Embryophyta</taxon>
        <taxon>Tracheophyta</taxon>
        <taxon>Spermatophyta</taxon>
        <taxon>Magnoliopsida</taxon>
        <taxon>eudicotyledons</taxon>
        <taxon>Gunneridae</taxon>
        <taxon>Pentapetalae</taxon>
        <taxon>asterids</taxon>
        <taxon>lamiids</taxon>
        <taxon>Lamiales</taxon>
        <taxon>Lamiaceae</taxon>
        <taxon>Nepetoideae</taxon>
        <taxon>Mentheae</taxon>
        <taxon>Salviinae</taxon>
        <taxon>Salvia</taxon>
        <taxon>Salvia subgen. Calosphace</taxon>
    </lineage>
</organism>
<proteinExistence type="predicted"/>
<dbReference type="EMBL" id="JBEAFC010000002">
    <property type="protein sequence ID" value="KAL1566994.1"/>
    <property type="molecule type" value="Genomic_DNA"/>
</dbReference>
<dbReference type="Proteomes" id="UP001567538">
    <property type="component" value="Unassembled WGS sequence"/>
</dbReference>
<name>A0ABD1IGV2_SALDI</name>
<evidence type="ECO:0000313" key="1">
    <source>
        <dbReference type="EMBL" id="KAL1566994.1"/>
    </source>
</evidence>
<protein>
    <submittedName>
        <fullName evidence="1">Uncharacterized protein</fullName>
    </submittedName>
</protein>
<keyword evidence="2" id="KW-1185">Reference proteome</keyword>
<sequence length="148" mass="16644">MGVFLNLHQLPDQNTSMTATMNLHPGKLLKRRKQLGFRNEMGANMCCRRSSKDAVRKSVKPRSLRKMHSFPRELHRDSYKVSLKDLIDASPALNLADPDRECNGKGMSYRVSMRSGSVQSGNGKLKKKVSFRSPQVADILVLSPLIYA</sequence>
<dbReference type="AlphaFoldDB" id="A0ABD1IGV2"/>
<accession>A0ABD1IGV2</accession>
<evidence type="ECO:0000313" key="2">
    <source>
        <dbReference type="Proteomes" id="UP001567538"/>
    </source>
</evidence>
<gene>
    <name evidence="1" type="ORF">AAHA92_02525</name>
</gene>
<comment type="caution">
    <text evidence="1">The sequence shown here is derived from an EMBL/GenBank/DDBJ whole genome shotgun (WGS) entry which is preliminary data.</text>
</comment>
<reference evidence="1 2" key="1">
    <citation type="submission" date="2024-06" db="EMBL/GenBank/DDBJ databases">
        <title>A chromosome level genome sequence of Diviner's sage (Salvia divinorum).</title>
        <authorList>
            <person name="Ford S.A."/>
            <person name="Ro D.-K."/>
            <person name="Ness R.W."/>
            <person name="Phillips M.A."/>
        </authorList>
    </citation>
    <scope>NUCLEOTIDE SEQUENCE [LARGE SCALE GENOMIC DNA]</scope>
    <source>
        <strain evidence="1">SAF-2024a</strain>
        <tissue evidence="1">Leaf</tissue>
    </source>
</reference>